<dbReference type="EMBL" id="JANIIK010000117">
    <property type="protein sequence ID" value="KAJ3587059.1"/>
    <property type="molecule type" value="Genomic_DNA"/>
</dbReference>
<reference evidence="1" key="1">
    <citation type="submission" date="2022-07" db="EMBL/GenBank/DDBJ databases">
        <title>Chromosome-level genome of Muraenolepis orangiensis.</title>
        <authorList>
            <person name="Kim J."/>
        </authorList>
    </citation>
    <scope>NUCLEOTIDE SEQUENCE</scope>
    <source>
        <strain evidence="1">KU_S4_2022</strain>
        <tissue evidence="1">Muscle</tissue>
    </source>
</reference>
<keyword evidence="2" id="KW-1185">Reference proteome</keyword>
<evidence type="ECO:0000313" key="1">
    <source>
        <dbReference type="EMBL" id="KAJ3587059.1"/>
    </source>
</evidence>
<accession>A0A9Q0DDU0</accession>
<proteinExistence type="predicted"/>
<evidence type="ECO:0000313" key="2">
    <source>
        <dbReference type="Proteomes" id="UP001148018"/>
    </source>
</evidence>
<feature type="non-terminal residue" evidence="1">
    <location>
        <position position="58"/>
    </location>
</feature>
<comment type="caution">
    <text evidence="1">The sequence shown here is derived from an EMBL/GenBank/DDBJ whole genome shotgun (WGS) entry which is preliminary data.</text>
</comment>
<dbReference type="AlphaFoldDB" id="A0A9Q0DDU0"/>
<feature type="non-terminal residue" evidence="1">
    <location>
        <position position="1"/>
    </location>
</feature>
<dbReference type="Proteomes" id="UP001148018">
    <property type="component" value="Unassembled WGS sequence"/>
</dbReference>
<gene>
    <name evidence="1" type="ORF">NHX12_013449</name>
</gene>
<name>A0A9Q0DDU0_9TELE</name>
<protein>
    <submittedName>
        <fullName evidence="1">Uncharacterized protein</fullName>
    </submittedName>
</protein>
<sequence>AAVEDITEPPPLIKMRLLRQHFSLDPVRRKSLACLRGLMEVDPLPPSQTAVRGRSQNS</sequence>
<organism evidence="1 2">
    <name type="scientific">Muraenolepis orangiensis</name>
    <name type="common">Patagonian moray cod</name>
    <dbReference type="NCBI Taxonomy" id="630683"/>
    <lineage>
        <taxon>Eukaryota</taxon>
        <taxon>Metazoa</taxon>
        <taxon>Chordata</taxon>
        <taxon>Craniata</taxon>
        <taxon>Vertebrata</taxon>
        <taxon>Euteleostomi</taxon>
        <taxon>Actinopterygii</taxon>
        <taxon>Neopterygii</taxon>
        <taxon>Teleostei</taxon>
        <taxon>Neoteleostei</taxon>
        <taxon>Acanthomorphata</taxon>
        <taxon>Zeiogadaria</taxon>
        <taxon>Gadariae</taxon>
        <taxon>Gadiformes</taxon>
        <taxon>Muraenolepidoidei</taxon>
        <taxon>Muraenolepididae</taxon>
        <taxon>Muraenolepis</taxon>
    </lineage>
</organism>